<dbReference type="Proteomes" id="UP000051820">
    <property type="component" value="Unassembled WGS sequence"/>
</dbReference>
<evidence type="ECO:0000256" key="2">
    <source>
        <dbReference type="ARBA" id="ARBA00023125"/>
    </source>
</evidence>
<dbReference type="GO" id="GO:0003677">
    <property type="term" value="F:DNA binding"/>
    <property type="evidence" value="ECO:0007669"/>
    <property type="project" value="UniProtKB-KW"/>
</dbReference>
<dbReference type="InterPro" id="IPR036388">
    <property type="entry name" value="WH-like_DNA-bd_sf"/>
</dbReference>
<evidence type="ECO:0000259" key="4">
    <source>
        <dbReference type="PROSITE" id="PS50995"/>
    </source>
</evidence>
<proteinExistence type="predicted"/>
<dbReference type="AlphaFoldDB" id="A0A0R1VVP4"/>
<dbReference type="Pfam" id="PF12802">
    <property type="entry name" value="MarR_2"/>
    <property type="match status" value="1"/>
</dbReference>
<organism evidence="5 6">
    <name type="scientific">Paucilactobacillus suebicus DSM 5007 = KCTC 3549</name>
    <dbReference type="NCBI Taxonomy" id="1423807"/>
    <lineage>
        <taxon>Bacteria</taxon>
        <taxon>Bacillati</taxon>
        <taxon>Bacillota</taxon>
        <taxon>Bacilli</taxon>
        <taxon>Lactobacillales</taxon>
        <taxon>Lactobacillaceae</taxon>
        <taxon>Paucilactobacillus</taxon>
    </lineage>
</organism>
<dbReference type="STRING" id="1423807.FD16_GL001623"/>
<feature type="domain" description="HTH marR-type" evidence="4">
    <location>
        <begin position="4"/>
        <end position="142"/>
    </location>
</feature>
<dbReference type="OrthoDB" id="2297442at2"/>
<evidence type="ECO:0000256" key="3">
    <source>
        <dbReference type="ARBA" id="ARBA00023163"/>
    </source>
</evidence>
<dbReference type="SMART" id="SM00347">
    <property type="entry name" value="HTH_MARR"/>
    <property type="match status" value="1"/>
</dbReference>
<evidence type="ECO:0000313" key="6">
    <source>
        <dbReference type="Proteomes" id="UP000051820"/>
    </source>
</evidence>
<dbReference type="eggNOG" id="COG1846">
    <property type="taxonomic scope" value="Bacteria"/>
</dbReference>
<dbReference type="EMBL" id="AZGF01000039">
    <property type="protein sequence ID" value="KRM09570.1"/>
    <property type="molecule type" value="Genomic_DNA"/>
</dbReference>
<dbReference type="PRINTS" id="PR00598">
    <property type="entry name" value="HTHMARR"/>
</dbReference>
<protein>
    <submittedName>
        <fullName evidence="5">MarR family transcriptional regulator</fullName>
    </submittedName>
</protein>
<keyword evidence="3" id="KW-0804">Transcription</keyword>
<dbReference type="PROSITE" id="PS50995">
    <property type="entry name" value="HTH_MARR_2"/>
    <property type="match status" value="1"/>
</dbReference>
<dbReference type="PANTHER" id="PTHR42756:SF1">
    <property type="entry name" value="TRANSCRIPTIONAL REPRESSOR OF EMRAB OPERON"/>
    <property type="match status" value="1"/>
</dbReference>
<dbReference type="SUPFAM" id="SSF46785">
    <property type="entry name" value="Winged helix' DNA-binding domain"/>
    <property type="match status" value="1"/>
</dbReference>
<keyword evidence="1" id="KW-0805">Transcription regulation</keyword>
<gene>
    <name evidence="5" type="ORF">FD16_GL001623</name>
</gene>
<evidence type="ECO:0000313" key="5">
    <source>
        <dbReference type="EMBL" id="KRM09570.1"/>
    </source>
</evidence>
<reference evidence="5 6" key="1">
    <citation type="journal article" date="2015" name="Genome Announc.">
        <title>Expanding the biotechnology potential of lactobacilli through comparative genomics of 213 strains and associated genera.</title>
        <authorList>
            <person name="Sun Z."/>
            <person name="Harris H.M."/>
            <person name="McCann A."/>
            <person name="Guo C."/>
            <person name="Argimon S."/>
            <person name="Zhang W."/>
            <person name="Yang X."/>
            <person name="Jeffery I.B."/>
            <person name="Cooney J.C."/>
            <person name="Kagawa T.F."/>
            <person name="Liu W."/>
            <person name="Song Y."/>
            <person name="Salvetti E."/>
            <person name="Wrobel A."/>
            <person name="Rasinkangas P."/>
            <person name="Parkhill J."/>
            <person name="Rea M.C."/>
            <person name="O'Sullivan O."/>
            <person name="Ritari J."/>
            <person name="Douillard F.P."/>
            <person name="Paul Ross R."/>
            <person name="Yang R."/>
            <person name="Briner A.E."/>
            <person name="Felis G.E."/>
            <person name="de Vos W.M."/>
            <person name="Barrangou R."/>
            <person name="Klaenhammer T.R."/>
            <person name="Caufield P.W."/>
            <person name="Cui Y."/>
            <person name="Zhang H."/>
            <person name="O'Toole P.W."/>
        </authorList>
    </citation>
    <scope>NUCLEOTIDE SEQUENCE [LARGE SCALE GENOMIC DNA]</scope>
    <source>
        <strain evidence="5 6">DSM 5007</strain>
    </source>
</reference>
<dbReference type="PANTHER" id="PTHR42756">
    <property type="entry name" value="TRANSCRIPTIONAL REGULATOR, MARR"/>
    <property type="match status" value="1"/>
</dbReference>
<sequence>MQVENTVGFELKQMGTLVTQNMERHLKNSSIENLSATQIWVLNYLNENRNKEVFQIDIQNAFSFKKATVSEVIKRMQYKRLVDLVPSATKDRRFKQIVLTDKSNSYVENIDKFVQNSEEKFYQALSDEEITQFKKMAGKIINVLGED</sequence>
<dbReference type="InterPro" id="IPR036390">
    <property type="entry name" value="WH_DNA-bd_sf"/>
</dbReference>
<evidence type="ECO:0000256" key="1">
    <source>
        <dbReference type="ARBA" id="ARBA00023015"/>
    </source>
</evidence>
<dbReference type="RefSeq" id="WP_010623157.1">
    <property type="nucleotide sequence ID" value="NZ_AZGF01000039.1"/>
</dbReference>
<keyword evidence="6" id="KW-1185">Reference proteome</keyword>
<dbReference type="InterPro" id="IPR000835">
    <property type="entry name" value="HTH_MarR-typ"/>
</dbReference>
<name>A0A0R1VVP4_9LACO</name>
<dbReference type="GO" id="GO:0003700">
    <property type="term" value="F:DNA-binding transcription factor activity"/>
    <property type="evidence" value="ECO:0007669"/>
    <property type="project" value="InterPro"/>
</dbReference>
<accession>A0A0R1VVP4</accession>
<dbReference type="Gene3D" id="1.10.10.10">
    <property type="entry name" value="Winged helix-like DNA-binding domain superfamily/Winged helix DNA-binding domain"/>
    <property type="match status" value="1"/>
</dbReference>
<keyword evidence="2" id="KW-0238">DNA-binding</keyword>
<comment type="caution">
    <text evidence="5">The sequence shown here is derived from an EMBL/GenBank/DDBJ whole genome shotgun (WGS) entry which is preliminary data.</text>
</comment>
<dbReference type="PATRIC" id="fig|1423807.3.peg.1664"/>